<dbReference type="AlphaFoldDB" id="A0A3D8HIV3"/>
<sequence length="160" mass="18151">MEKKKEYKILFVCLGNICRSPSAEAVMKKLVQDAGLSDRIKVDSAGIIGYHEGEQADPRMRAHAARRGYKLDSISRPVRTEDFFDFDLIIGMDNRNIDDLKRKAPDLESVAKIHQMTEYSRNKLYDYVPDPYYSGAEGFELVLDLLEDACGGLLEEISLL</sequence>
<dbReference type="InterPro" id="IPR052995">
    <property type="entry name" value="LMW-PTP"/>
</dbReference>
<dbReference type="PRINTS" id="PR00719">
    <property type="entry name" value="LMWPTPASE"/>
</dbReference>
<dbReference type="Pfam" id="PF01451">
    <property type="entry name" value="LMWPc"/>
    <property type="match status" value="1"/>
</dbReference>
<feature type="domain" description="Phosphotyrosine protein phosphatase I" evidence="5">
    <location>
        <begin position="7"/>
        <end position="156"/>
    </location>
</feature>
<dbReference type="Gene3D" id="3.40.50.2300">
    <property type="match status" value="1"/>
</dbReference>
<dbReference type="FunFam" id="3.40.50.2300:FF:000113">
    <property type="entry name" value="Low molecular weight protein-tyrosine-phosphatase"/>
    <property type="match status" value="1"/>
</dbReference>
<comment type="similarity">
    <text evidence="1">Belongs to the low molecular weight phosphotyrosine protein phosphatase family.</text>
</comment>
<keyword evidence="9" id="KW-1185">Reference proteome</keyword>
<protein>
    <submittedName>
        <fullName evidence="7">Low molecular weight phosphotyrosine protein phosphatase</fullName>
    </submittedName>
</protein>
<reference evidence="6 9" key="2">
    <citation type="submission" date="2020-08" db="EMBL/GenBank/DDBJ databases">
        <title>Genome public.</title>
        <authorList>
            <person name="Liu C."/>
            <person name="Sun Q."/>
        </authorList>
    </citation>
    <scope>NUCLEOTIDE SEQUENCE [LARGE SCALE GENOMIC DNA]</scope>
    <source>
        <strain evidence="6 9">426_9</strain>
    </source>
</reference>
<evidence type="ECO:0000313" key="7">
    <source>
        <dbReference type="EMBL" id="RDU50915.1"/>
    </source>
</evidence>
<evidence type="ECO:0000256" key="2">
    <source>
        <dbReference type="ARBA" id="ARBA00022801"/>
    </source>
</evidence>
<dbReference type="RefSeq" id="WP_115497830.1">
    <property type="nucleotide sequence ID" value="NZ_JACRTI010000002.1"/>
</dbReference>
<evidence type="ECO:0000259" key="5">
    <source>
        <dbReference type="SMART" id="SM00226"/>
    </source>
</evidence>
<feature type="active site" description="Nucleophile" evidence="4">
    <location>
        <position position="13"/>
    </location>
</feature>
<dbReference type="EMBL" id="JACRTI010000002">
    <property type="protein sequence ID" value="MBC8600281.1"/>
    <property type="molecule type" value="Genomic_DNA"/>
</dbReference>
<dbReference type="GO" id="GO:0004725">
    <property type="term" value="F:protein tyrosine phosphatase activity"/>
    <property type="evidence" value="ECO:0007669"/>
    <property type="project" value="InterPro"/>
</dbReference>
<dbReference type="Proteomes" id="UP000629596">
    <property type="component" value="Unassembled WGS sequence"/>
</dbReference>
<dbReference type="PANTHER" id="PTHR47439:SF1">
    <property type="entry name" value="ACID PHOSPHATASE"/>
    <property type="match status" value="1"/>
</dbReference>
<dbReference type="InterPro" id="IPR017867">
    <property type="entry name" value="Tyr_phospatase_low_mol_wt"/>
</dbReference>
<evidence type="ECO:0000256" key="1">
    <source>
        <dbReference type="ARBA" id="ARBA00011063"/>
    </source>
</evidence>
<evidence type="ECO:0000313" key="9">
    <source>
        <dbReference type="Proteomes" id="UP000629596"/>
    </source>
</evidence>
<feature type="active site" description="Proton donor" evidence="4">
    <location>
        <position position="130"/>
    </location>
</feature>
<comment type="caution">
    <text evidence="7">The sequence shown here is derived from an EMBL/GenBank/DDBJ whole genome shotgun (WGS) entry which is preliminary data.</text>
</comment>
<keyword evidence="2" id="KW-0378">Hydrolase</keyword>
<name>A0A3D8HIV3_9BACT</name>
<dbReference type="SMART" id="SM00226">
    <property type="entry name" value="LMWPc"/>
    <property type="match status" value="1"/>
</dbReference>
<dbReference type="SUPFAM" id="SSF52788">
    <property type="entry name" value="Phosphotyrosine protein phosphatases I"/>
    <property type="match status" value="1"/>
</dbReference>
<evidence type="ECO:0000313" key="6">
    <source>
        <dbReference type="EMBL" id="MBC8600281.1"/>
    </source>
</evidence>
<evidence type="ECO:0000313" key="8">
    <source>
        <dbReference type="Proteomes" id="UP000256321"/>
    </source>
</evidence>
<dbReference type="Proteomes" id="UP000256321">
    <property type="component" value="Unassembled WGS sequence"/>
</dbReference>
<proteinExistence type="inferred from homology"/>
<reference evidence="7 8" key="1">
    <citation type="submission" date="2018-07" db="EMBL/GenBank/DDBJ databases">
        <title>Parabacteroides acidifaciens nov. sp., isolated from human feces.</title>
        <authorList>
            <person name="Wang Y.J."/>
        </authorList>
    </citation>
    <scope>NUCLEOTIDE SEQUENCE [LARGE SCALE GENOMIC DNA]</scope>
    <source>
        <strain evidence="7 8">426-9</strain>
    </source>
</reference>
<accession>A0A3D8HIV3</accession>
<dbReference type="CDD" id="cd16343">
    <property type="entry name" value="LMWPTP"/>
    <property type="match status" value="1"/>
</dbReference>
<evidence type="ECO:0000256" key="3">
    <source>
        <dbReference type="ARBA" id="ARBA00022912"/>
    </source>
</evidence>
<dbReference type="InterPro" id="IPR036196">
    <property type="entry name" value="Ptyr_pPase_sf"/>
</dbReference>
<dbReference type="EMBL" id="QREV01000002">
    <property type="protein sequence ID" value="RDU50915.1"/>
    <property type="molecule type" value="Genomic_DNA"/>
</dbReference>
<organism evidence="7 8">
    <name type="scientific">Parabacteroides acidifaciens</name>
    <dbReference type="NCBI Taxonomy" id="2290935"/>
    <lineage>
        <taxon>Bacteria</taxon>
        <taxon>Pseudomonadati</taxon>
        <taxon>Bacteroidota</taxon>
        <taxon>Bacteroidia</taxon>
        <taxon>Bacteroidales</taxon>
        <taxon>Tannerellaceae</taxon>
        <taxon>Parabacteroides</taxon>
    </lineage>
</organism>
<keyword evidence="3" id="KW-0904">Protein phosphatase</keyword>
<evidence type="ECO:0000256" key="4">
    <source>
        <dbReference type="PIRSR" id="PIRSR617867-1"/>
    </source>
</evidence>
<dbReference type="PANTHER" id="PTHR47439">
    <property type="entry name" value="LOW MOLECULAR WEIGHT PHOSPHOTYROSINE PROTEIN PHOSPHATASE-RELATED"/>
    <property type="match status" value="1"/>
</dbReference>
<dbReference type="InterPro" id="IPR023485">
    <property type="entry name" value="Ptyr_pPase"/>
</dbReference>
<feature type="active site" evidence="4">
    <location>
        <position position="19"/>
    </location>
</feature>
<gene>
    <name evidence="7" type="ORF">DWU89_00940</name>
    <name evidence="6" type="ORF">H8784_00915</name>
</gene>